<sequence length="131" mass="14616">RSARQANDSSDDVVPTLASNTDAPNPFRQHPNLLAAIKRNQAIPVNSFCKLPEAVVHLNTNDESPVYRRQYRLAHSLQPIVDAQISQWFADGKVMASVTFLSVEPSSVGRPQEDLGRNQSPRPRLYRPARS</sequence>
<evidence type="ECO:0000256" key="1">
    <source>
        <dbReference type="SAM" id="MobiDB-lite"/>
    </source>
</evidence>
<feature type="non-terminal residue" evidence="2">
    <location>
        <position position="1"/>
    </location>
</feature>
<dbReference type="EMBL" id="HACM01007543">
    <property type="protein sequence ID" value="CRZ07985.1"/>
    <property type="molecule type" value="Transcribed_RNA"/>
</dbReference>
<accession>A0A0H5R1C3</accession>
<protein>
    <submittedName>
        <fullName evidence="2">Uncharacterized protein</fullName>
    </submittedName>
</protein>
<feature type="region of interest" description="Disordered" evidence="1">
    <location>
        <begin position="1"/>
        <end position="27"/>
    </location>
</feature>
<dbReference type="AlphaFoldDB" id="A0A0H5R1C3"/>
<reference evidence="2" key="1">
    <citation type="submission" date="2015-04" db="EMBL/GenBank/DDBJ databases">
        <title>The genome sequence of the plant pathogenic Rhizarian Plasmodiophora brassicae reveals insights in its biotrophic life cycle and the origin of chitin synthesis.</title>
        <authorList>
            <person name="Schwelm A."/>
            <person name="Fogelqvist J."/>
            <person name="Knaust A."/>
            <person name="Julke S."/>
            <person name="Lilja T."/>
            <person name="Dhandapani V."/>
            <person name="Bonilla-Rosso G."/>
            <person name="Karlsson M."/>
            <person name="Shevchenko A."/>
            <person name="Choi S.R."/>
            <person name="Kim H.G."/>
            <person name="Park J.Y."/>
            <person name="Lim Y.P."/>
            <person name="Ludwig-Muller J."/>
            <person name="Dixelius C."/>
        </authorList>
    </citation>
    <scope>NUCLEOTIDE SEQUENCE</scope>
    <source>
        <tissue evidence="2">Potato root galls</tissue>
    </source>
</reference>
<feature type="region of interest" description="Disordered" evidence="1">
    <location>
        <begin position="104"/>
        <end position="131"/>
    </location>
</feature>
<organism evidence="2">
    <name type="scientific">Spongospora subterranea</name>
    <dbReference type="NCBI Taxonomy" id="70186"/>
    <lineage>
        <taxon>Eukaryota</taxon>
        <taxon>Sar</taxon>
        <taxon>Rhizaria</taxon>
        <taxon>Endomyxa</taxon>
        <taxon>Phytomyxea</taxon>
        <taxon>Plasmodiophorida</taxon>
        <taxon>Plasmodiophoridae</taxon>
        <taxon>Spongospora</taxon>
    </lineage>
</organism>
<name>A0A0H5R1C3_9EUKA</name>
<evidence type="ECO:0000313" key="2">
    <source>
        <dbReference type="EMBL" id="CRZ07985.1"/>
    </source>
</evidence>
<proteinExistence type="predicted"/>